<dbReference type="STRING" id="177413.SAMN05660859_1229"/>
<dbReference type="InterPro" id="IPR030995">
    <property type="entry name" value="SoxZ"/>
</dbReference>
<dbReference type="SUPFAM" id="SSF81296">
    <property type="entry name" value="E set domains"/>
    <property type="match status" value="1"/>
</dbReference>
<evidence type="ECO:0000259" key="1">
    <source>
        <dbReference type="Pfam" id="PF08770"/>
    </source>
</evidence>
<dbReference type="Gene3D" id="2.60.40.10">
    <property type="entry name" value="Immunoglobulins"/>
    <property type="match status" value="1"/>
</dbReference>
<gene>
    <name evidence="2" type="ORF">SAMN05660859_1229</name>
</gene>
<dbReference type="InterPro" id="IPR014756">
    <property type="entry name" value="Ig_E-set"/>
</dbReference>
<dbReference type="Proteomes" id="UP000198889">
    <property type="component" value="Unassembled WGS sequence"/>
</dbReference>
<dbReference type="AlphaFoldDB" id="A0A1G4QIQ1"/>
<dbReference type="InterPro" id="IPR014880">
    <property type="entry name" value="SoxZ_dom"/>
</dbReference>
<keyword evidence="3" id="KW-1185">Reference proteome</keyword>
<dbReference type="EMBL" id="FMTP01000001">
    <property type="protein sequence ID" value="SCW44218.1"/>
    <property type="molecule type" value="Genomic_DNA"/>
</dbReference>
<dbReference type="Pfam" id="PF08770">
    <property type="entry name" value="SoxZ"/>
    <property type="match status" value="1"/>
</dbReference>
<reference evidence="3" key="1">
    <citation type="submission" date="2016-10" db="EMBL/GenBank/DDBJ databases">
        <authorList>
            <person name="Varghese N."/>
            <person name="Submissions S."/>
        </authorList>
    </citation>
    <scope>NUCLEOTIDE SEQUENCE [LARGE SCALE GENOMIC DNA]</scope>
    <source>
        <strain evidence="3">CGMCC 1.1761</strain>
    </source>
</reference>
<evidence type="ECO:0000313" key="2">
    <source>
        <dbReference type="EMBL" id="SCW44218.1"/>
    </source>
</evidence>
<protein>
    <submittedName>
        <fullName evidence="2">Sulfur-oxidizing protein SoxZ</fullName>
    </submittedName>
</protein>
<dbReference type="NCBIfam" id="TIGR04490">
    <property type="entry name" value="SoxZ_true"/>
    <property type="match status" value="1"/>
</dbReference>
<name>A0A1G4QIQ1_9HYPH</name>
<dbReference type="InterPro" id="IPR013783">
    <property type="entry name" value="Ig-like_fold"/>
</dbReference>
<feature type="domain" description="Sulphur oxidation protein SoxZ" evidence="1">
    <location>
        <begin position="10"/>
        <end position="101"/>
    </location>
</feature>
<evidence type="ECO:0000313" key="3">
    <source>
        <dbReference type="Proteomes" id="UP000198889"/>
    </source>
</evidence>
<proteinExistence type="predicted"/>
<sequence length="106" mass="11376">MTRSLVSVPPTARRGEIVDIRAMIAHPMETGYRMGPNGAEIPRHIITRLVCTYGGAEVFSAEFFPAVSANPFVAFSLIAAESGTVAFEWTDDEGQTETASAEIVVS</sequence>
<organism evidence="2 3">
    <name type="scientific">Ancylobacter rudongensis</name>
    <dbReference type="NCBI Taxonomy" id="177413"/>
    <lineage>
        <taxon>Bacteria</taxon>
        <taxon>Pseudomonadati</taxon>
        <taxon>Pseudomonadota</taxon>
        <taxon>Alphaproteobacteria</taxon>
        <taxon>Hyphomicrobiales</taxon>
        <taxon>Xanthobacteraceae</taxon>
        <taxon>Ancylobacter</taxon>
    </lineage>
</organism>
<accession>A0A1G4QIQ1</accession>
<dbReference type="RefSeq" id="WP_091436920.1">
    <property type="nucleotide sequence ID" value="NZ_FMTP01000001.1"/>
</dbReference>